<evidence type="ECO:0000313" key="5">
    <source>
        <dbReference type="Proteomes" id="UP001171111"/>
    </source>
</evidence>
<dbReference type="Pfam" id="PF03060">
    <property type="entry name" value="NMO"/>
    <property type="match status" value="1"/>
</dbReference>
<proteinExistence type="predicted"/>
<keyword evidence="2" id="KW-0288">FMN</keyword>
<protein>
    <submittedName>
        <fullName evidence="4">Nitronate monooxygenase</fullName>
    </submittedName>
</protein>
<keyword evidence="1" id="KW-0285">Flavoprotein</keyword>
<evidence type="ECO:0000256" key="2">
    <source>
        <dbReference type="ARBA" id="ARBA00022643"/>
    </source>
</evidence>
<keyword evidence="3" id="KW-0560">Oxidoreductase</keyword>
<keyword evidence="5" id="KW-1185">Reference proteome</keyword>
<keyword evidence="4" id="KW-0503">Monooxygenase</keyword>
<dbReference type="GO" id="GO:0004497">
    <property type="term" value="F:monooxygenase activity"/>
    <property type="evidence" value="ECO:0007669"/>
    <property type="project" value="UniProtKB-KW"/>
</dbReference>
<dbReference type="CDD" id="cd04730">
    <property type="entry name" value="NPD_like"/>
    <property type="match status" value="1"/>
</dbReference>
<reference evidence="4 5" key="1">
    <citation type="submission" date="2023-06" db="EMBL/GenBank/DDBJ databases">
        <title>Campylobacter magnum sp. nov., isolated from cecal contents of domestic pigs (Sus scrofa domesticus).</title>
        <authorList>
            <person name="Papic B."/>
            <person name="Gruntar I."/>
        </authorList>
    </citation>
    <scope>NUCLEOTIDE SEQUENCE [LARGE SCALE GENOMIC DNA]</scope>
    <source>
        <strain evidence="5">34484-21</strain>
    </source>
</reference>
<evidence type="ECO:0000256" key="1">
    <source>
        <dbReference type="ARBA" id="ARBA00022630"/>
    </source>
</evidence>
<gene>
    <name evidence="4" type="ORF">Q2362_00505</name>
</gene>
<evidence type="ECO:0000313" key="4">
    <source>
        <dbReference type="EMBL" id="MDO2408578.1"/>
    </source>
</evidence>
<dbReference type="PANTHER" id="PTHR32332">
    <property type="entry name" value="2-NITROPROPANE DIOXYGENASE"/>
    <property type="match status" value="1"/>
</dbReference>
<accession>A0ABT8T6M8</accession>
<dbReference type="EMBL" id="JAULJQ010000001">
    <property type="protein sequence ID" value="MDO2408578.1"/>
    <property type="molecule type" value="Genomic_DNA"/>
</dbReference>
<dbReference type="Proteomes" id="UP001171111">
    <property type="component" value="Unassembled WGS sequence"/>
</dbReference>
<evidence type="ECO:0000256" key="3">
    <source>
        <dbReference type="ARBA" id="ARBA00023002"/>
    </source>
</evidence>
<dbReference type="SUPFAM" id="SSF51412">
    <property type="entry name" value="Inosine monophosphate dehydrogenase (IMPDH)"/>
    <property type="match status" value="1"/>
</dbReference>
<name>A0ABT8T6M8_9BACT</name>
<dbReference type="InterPro" id="IPR013785">
    <property type="entry name" value="Aldolase_TIM"/>
</dbReference>
<organism evidence="4 5">
    <name type="scientific">Campylobacter magnus</name>
    <dbReference type="NCBI Taxonomy" id="3026462"/>
    <lineage>
        <taxon>Bacteria</taxon>
        <taxon>Pseudomonadati</taxon>
        <taxon>Campylobacterota</taxon>
        <taxon>Epsilonproteobacteria</taxon>
        <taxon>Campylobacterales</taxon>
        <taxon>Campylobacteraceae</taxon>
        <taxon>Campylobacter</taxon>
    </lineage>
</organism>
<dbReference type="Gene3D" id="3.20.20.70">
    <property type="entry name" value="Aldolase class I"/>
    <property type="match status" value="1"/>
</dbReference>
<comment type="caution">
    <text evidence="4">The sequence shown here is derived from an EMBL/GenBank/DDBJ whole genome shotgun (WGS) entry which is preliminary data.</text>
</comment>
<dbReference type="InterPro" id="IPR004136">
    <property type="entry name" value="NMO"/>
</dbReference>
<dbReference type="PANTHER" id="PTHR32332:SF18">
    <property type="entry name" value="2-NITROPROPANE DIOXYGENASE"/>
    <property type="match status" value="1"/>
</dbReference>
<dbReference type="RefSeq" id="WP_273930885.1">
    <property type="nucleotide sequence ID" value="NZ_JAQSLL010000006.1"/>
</dbReference>
<sequence>MEFKSLKIGKYEIKYPIVQGGMGLGISWDKLAGTVSANGALGVISSVGTGYYDHLKYAAKTLKDKPLDSINFYSREGFKAIVDNARKICGDAPLAANIMCACNDYARIVKDACEHGINIIISGAGLPTSLPEFTKDFKEVALVPIVSSVQALKIICKRWLSRYGVLPDAVVLEGPLSGGHQGFSYEQCMDPNYQLEKLIAPVVAEANEWAKQKGSPIPVIAAGGIWDHDDIKNAMSLGASGVQMGTRFIGTHECDASLEFKQTLISAKKEDIELIKSPVGYPARGIKTNLFKLMQKGEAPKINCISNCVAPCNRGEGAKKVGYCIADRLYDGVMGRLETGLFFSGANGYRLKEIISVKELIGKLIHGENK</sequence>